<protein>
    <submittedName>
        <fullName evidence="1">Uncharacterized protein</fullName>
    </submittedName>
</protein>
<dbReference type="EMBL" id="CM009307">
    <property type="protein sequence ID" value="PNS91876.1"/>
    <property type="molecule type" value="Genomic_DNA"/>
</dbReference>
<sequence>MTVVHRSPGAAKFRKWVIGQLIRSRHETEKKNAHAYTNVQVGQLIISSTKHSIDCPTGRFELERLDGA</sequence>
<dbReference type="Proteomes" id="UP000006729">
    <property type="component" value="Chromosome 18"/>
</dbReference>
<dbReference type="AlphaFoldDB" id="A0A2K1WTM3"/>
<proteinExistence type="predicted"/>
<dbReference type="InParanoid" id="A0A2K1WTM3"/>
<organism evidence="1 2">
    <name type="scientific">Populus trichocarpa</name>
    <name type="common">Western balsam poplar</name>
    <name type="synonym">Populus balsamifera subsp. trichocarpa</name>
    <dbReference type="NCBI Taxonomy" id="3694"/>
    <lineage>
        <taxon>Eukaryota</taxon>
        <taxon>Viridiplantae</taxon>
        <taxon>Streptophyta</taxon>
        <taxon>Embryophyta</taxon>
        <taxon>Tracheophyta</taxon>
        <taxon>Spermatophyta</taxon>
        <taxon>Magnoliopsida</taxon>
        <taxon>eudicotyledons</taxon>
        <taxon>Gunneridae</taxon>
        <taxon>Pentapetalae</taxon>
        <taxon>rosids</taxon>
        <taxon>fabids</taxon>
        <taxon>Malpighiales</taxon>
        <taxon>Salicaceae</taxon>
        <taxon>Saliceae</taxon>
        <taxon>Populus</taxon>
    </lineage>
</organism>
<gene>
    <name evidence="1" type="ORF">POPTR_018G000400</name>
</gene>
<reference evidence="1 2" key="1">
    <citation type="journal article" date="2006" name="Science">
        <title>The genome of black cottonwood, Populus trichocarpa (Torr. &amp; Gray).</title>
        <authorList>
            <person name="Tuskan G.A."/>
            <person name="Difazio S."/>
            <person name="Jansson S."/>
            <person name="Bohlmann J."/>
            <person name="Grigoriev I."/>
            <person name="Hellsten U."/>
            <person name="Putnam N."/>
            <person name="Ralph S."/>
            <person name="Rombauts S."/>
            <person name="Salamov A."/>
            <person name="Schein J."/>
            <person name="Sterck L."/>
            <person name="Aerts A."/>
            <person name="Bhalerao R.R."/>
            <person name="Bhalerao R.P."/>
            <person name="Blaudez D."/>
            <person name="Boerjan W."/>
            <person name="Brun A."/>
            <person name="Brunner A."/>
            <person name="Busov V."/>
            <person name="Campbell M."/>
            <person name="Carlson J."/>
            <person name="Chalot M."/>
            <person name="Chapman J."/>
            <person name="Chen G.L."/>
            <person name="Cooper D."/>
            <person name="Coutinho P.M."/>
            <person name="Couturier J."/>
            <person name="Covert S."/>
            <person name="Cronk Q."/>
            <person name="Cunningham R."/>
            <person name="Davis J."/>
            <person name="Degroeve S."/>
            <person name="Dejardin A."/>
            <person name="Depamphilis C."/>
            <person name="Detter J."/>
            <person name="Dirks B."/>
            <person name="Dubchak I."/>
            <person name="Duplessis S."/>
            <person name="Ehlting J."/>
            <person name="Ellis B."/>
            <person name="Gendler K."/>
            <person name="Goodstein D."/>
            <person name="Gribskov M."/>
            <person name="Grimwood J."/>
            <person name="Groover A."/>
            <person name="Gunter L."/>
            <person name="Hamberger B."/>
            <person name="Heinze B."/>
            <person name="Helariutta Y."/>
            <person name="Henrissat B."/>
            <person name="Holligan D."/>
            <person name="Holt R."/>
            <person name="Huang W."/>
            <person name="Islam-Faridi N."/>
            <person name="Jones S."/>
            <person name="Jones-Rhoades M."/>
            <person name="Jorgensen R."/>
            <person name="Joshi C."/>
            <person name="Kangasjarvi J."/>
            <person name="Karlsson J."/>
            <person name="Kelleher C."/>
            <person name="Kirkpatrick R."/>
            <person name="Kirst M."/>
            <person name="Kohler A."/>
            <person name="Kalluri U."/>
            <person name="Larimer F."/>
            <person name="Leebens-Mack J."/>
            <person name="Leple J.C."/>
            <person name="Locascio P."/>
            <person name="Lou Y."/>
            <person name="Lucas S."/>
            <person name="Martin F."/>
            <person name="Montanini B."/>
            <person name="Napoli C."/>
            <person name="Nelson D.R."/>
            <person name="Nelson C."/>
            <person name="Nieminen K."/>
            <person name="Nilsson O."/>
            <person name="Pereda V."/>
            <person name="Peter G."/>
            <person name="Philippe R."/>
            <person name="Pilate G."/>
            <person name="Poliakov A."/>
            <person name="Razumovskaya J."/>
            <person name="Richardson P."/>
            <person name="Rinaldi C."/>
            <person name="Ritland K."/>
            <person name="Rouze P."/>
            <person name="Ryaboy D."/>
            <person name="Schmutz J."/>
            <person name="Schrader J."/>
            <person name="Segerman B."/>
            <person name="Shin H."/>
            <person name="Siddiqui A."/>
            <person name="Sterky F."/>
            <person name="Terry A."/>
            <person name="Tsai C.J."/>
            <person name="Uberbacher E."/>
            <person name="Unneberg P."/>
            <person name="Vahala J."/>
            <person name="Wall K."/>
            <person name="Wessler S."/>
            <person name="Yang G."/>
            <person name="Yin T."/>
            <person name="Douglas C."/>
            <person name="Marra M."/>
            <person name="Sandberg G."/>
            <person name="Van de Peer Y."/>
            <person name="Rokhsar D."/>
        </authorList>
    </citation>
    <scope>NUCLEOTIDE SEQUENCE [LARGE SCALE GENOMIC DNA]</scope>
    <source>
        <strain evidence="2">cv. Nisqually</strain>
    </source>
</reference>
<name>A0A2K1WTM3_POPTR</name>
<keyword evidence="2" id="KW-1185">Reference proteome</keyword>
<evidence type="ECO:0000313" key="2">
    <source>
        <dbReference type="Proteomes" id="UP000006729"/>
    </source>
</evidence>
<accession>A0A2K1WTM3</accession>
<evidence type="ECO:0000313" key="1">
    <source>
        <dbReference type="EMBL" id="PNS91876.1"/>
    </source>
</evidence>